<reference evidence="2" key="1">
    <citation type="submission" date="2018-05" db="EMBL/GenBank/DDBJ databases">
        <authorList>
            <person name="Lanie J.A."/>
            <person name="Ng W.-L."/>
            <person name="Kazmierczak K.M."/>
            <person name="Andrzejewski T.M."/>
            <person name="Davidsen T.M."/>
            <person name="Wayne K.J."/>
            <person name="Tettelin H."/>
            <person name="Glass J.I."/>
            <person name="Rusch D."/>
            <person name="Podicherti R."/>
            <person name="Tsui H.-C.T."/>
            <person name="Winkler M.E."/>
        </authorList>
    </citation>
    <scope>NUCLEOTIDE SEQUENCE</scope>
</reference>
<dbReference type="EMBL" id="UINC01101336">
    <property type="protein sequence ID" value="SVC62064.1"/>
    <property type="molecule type" value="Genomic_DNA"/>
</dbReference>
<accession>A0A382NLI4</accession>
<sequence length="184" mass="20382">MRPGNLLFTALLTALVSGCGPTPVVITAELEEEKLGDLEIRLYPFDRDAIFDSLAAAASRPEPPIPDSVIEAVNEVAAAQEEWRTAEARWGVLRDSLQALGTALEGLNRGQAQYRLLFNDFQDLEAEYNQLDRTNTAAFNRFDALQKASIAAEQEIAMLREEWADEAFADVNDIMLMHQRASGL</sequence>
<dbReference type="AlphaFoldDB" id="A0A382NLI4"/>
<evidence type="ECO:0000313" key="2">
    <source>
        <dbReference type="EMBL" id="SVC62064.1"/>
    </source>
</evidence>
<dbReference type="PROSITE" id="PS51257">
    <property type="entry name" value="PROKAR_LIPOPROTEIN"/>
    <property type="match status" value="1"/>
</dbReference>
<proteinExistence type="predicted"/>
<organism evidence="2">
    <name type="scientific">marine metagenome</name>
    <dbReference type="NCBI Taxonomy" id="408172"/>
    <lineage>
        <taxon>unclassified sequences</taxon>
        <taxon>metagenomes</taxon>
        <taxon>ecological metagenomes</taxon>
    </lineage>
</organism>
<protein>
    <submittedName>
        <fullName evidence="2">Uncharacterized protein</fullName>
    </submittedName>
</protein>
<keyword evidence="1" id="KW-0175">Coiled coil</keyword>
<feature type="non-terminal residue" evidence="2">
    <location>
        <position position="184"/>
    </location>
</feature>
<feature type="coiled-coil region" evidence="1">
    <location>
        <begin position="114"/>
        <end position="162"/>
    </location>
</feature>
<name>A0A382NLI4_9ZZZZ</name>
<evidence type="ECO:0000256" key="1">
    <source>
        <dbReference type="SAM" id="Coils"/>
    </source>
</evidence>
<gene>
    <name evidence="2" type="ORF">METZ01_LOCUS314918</name>
</gene>